<evidence type="ECO:0000313" key="2">
    <source>
        <dbReference type="Proteomes" id="UP000033684"/>
    </source>
</evidence>
<comment type="caution">
    <text evidence="1">The sequence shown here is derived from an EMBL/GenBank/DDBJ whole genome shotgun (WGS) entry which is preliminary data.</text>
</comment>
<protein>
    <submittedName>
        <fullName evidence="1">Uncharacterized protein</fullName>
    </submittedName>
</protein>
<dbReference type="AlphaFoldDB" id="A0A0F3IM49"/>
<name>A0A0F3IM49_9GAMM</name>
<dbReference type="EMBL" id="LAJX01000029">
    <property type="protein sequence ID" value="KJV07553.1"/>
    <property type="molecule type" value="Genomic_DNA"/>
</dbReference>
<sequence>MNLVFLDVIHLNRSAMINCKTPIQKPKTTQILSLPDKLSEILLLCKAFQKKTRNAKIETDDWRNP</sequence>
<keyword evidence="2" id="KW-1185">Reference proteome</keyword>
<dbReference type="Proteomes" id="UP000033684">
    <property type="component" value="Unassembled WGS sequence"/>
</dbReference>
<evidence type="ECO:0000313" key="1">
    <source>
        <dbReference type="EMBL" id="KJV07553.1"/>
    </source>
</evidence>
<reference evidence="2" key="1">
    <citation type="submission" date="2015-03" db="EMBL/GenBank/DDBJ databases">
        <title>Draft genome sequence of a novel methanotroph (Sn10-6) isolated from flooded ricefield rhizosphere in India.</title>
        <authorList>
            <person name="Pandit P.S."/>
            <person name="Pore S.D."/>
            <person name="Arora P."/>
            <person name="Kapse N.G."/>
            <person name="Dhakephalkar P.K."/>
            <person name="Rahalkar M.C."/>
        </authorList>
    </citation>
    <scope>NUCLEOTIDE SEQUENCE [LARGE SCALE GENOMIC DNA]</scope>
    <source>
        <strain evidence="2">Sn10-6</strain>
    </source>
</reference>
<reference evidence="1 2" key="2">
    <citation type="journal article" date="2016" name="Microb. Ecol.">
        <title>Genome Characteristics of a Novel Type I Methanotroph (Sn10-6) Isolated from a Flooded Indian Rice Field.</title>
        <authorList>
            <person name="Rahalkar M.C."/>
            <person name="Pandit P.S."/>
            <person name="Dhakephalkar P.K."/>
            <person name="Pore S."/>
            <person name="Arora P."/>
            <person name="Kapse N."/>
        </authorList>
    </citation>
    <scope>NUCLEOTIDE SEQUENCE [LARGE SCALE GENOMIC DNA]</scope>
    <source>
        <strain evidence="1 2">Sn10-6</strain>
    </source>
</reference>
<proteinExistence type="predicted"/>
<accession>A0A0F3IM49</accession>
<organism evidence="1 2">
    <name type="scientific">Methylocucumis oryzae</name>
    <dbReference type="NCBI Taxonomy" id="1632867"/>
    <lineage>
        <taxon>Bacteria</taxon>
        <taxon>Pseudomonadati</taxon>
        <taxon>Pseudomonadota</taxon>
        <taxon>Gammaproteobacteria</taxon>
        <taxon>Methylococcales</taxon>
        <taxon>Methylococcaceae</taxon>
        <taxon>Methylocucumis</taxon>
    </lineage>
</organism>
<gene>
    <name evidence="1" type="ORF">VZ94_04185</name>
</gene>